<dbReference type="EMBL" id="CP092332">
    <property type="protein sequence ID" value="WGK94428.1"/>
    <property type="molecule type" value="Genomic_DNA"/>
</dbReference>
<protein>
    <submittedName>
        <fullName evidence="1">Uncharacterized protein</fullName>
    </submittedName>
</protein>
<evidence type="ECO:0000313" key="2">
    <source>
        <dbReference type="Proteomes" id="UP001232117"/>
    </source>
</evidence>
<gene>
    <name evidence="1" type="ORF">MG292_10145</name>
</gene>
<evidence type="ECO:0000313" key="1">
    <source>
        <dbReference type="EMBL" id="WGK94428.1"/>
    </source>
</evidence>
<dbReference type="Proteomes" id="UP001232117">
    <property type="component" value="Chromosome"/>
</dbReference>
<dbReference type="RefSeq" id="WP_264532845.1">
    <property type="nucleotide sequence ID" value="NZ_CP092332.1"/>
</dbReference>
<name>A0ABY8N5I2_9FLAO</name>
<proteinExistence type="predicted"/>
<accession>A0ABY8N5I2</accession>
<reference evidence="1 2" key="1">
    <citation type="submission" date="2022-02" db="EMBL/GenBank/DDBJ databases">
        <authorList>
            <person name="Cha I.-T."/>
            <person name="Lee K.-E."/>
            <person name="Park S.-J."/>
        </authorList>
    </citation>
    <scope>NUCLEOTIDE SEQUENCE [LARGE SCALE GENOMIC DNA]</scope>
    <source>
        <strain evidence="1 2">K3R-10</strain>
    </source>
</reference>
<reference evidence="1 2" key="2">
    <citation type="submission" date="2023-06" db="EMBL/GenBank/DDBJ databases">
        <title>Complete Genome Sequence of Flavobacterium keumense K3R-10.</title>
        <authorList>
            <person name="Jeong H."/>
            <person name="Jhang S.Y."/>
            <person name="Kim J.N."/>
        </authorList>
    </citation>
    <scope>NUCLEOTIDE SEQUENCE [LARGE SCALE GENOMIC DNA]</scope>
    <source>
        <strain evidence="1 2">K3R-10</strain>
    </source>
</reference>
<organism evidence="1 2">
    <name type="scientific">Flavobacterium keumense</name>
    <dbReference type="NCBI Taxonomy" id="1306518"/>
    <lineage>
        <taxon>Bacteria</taxon>
        <taxon>Pseudomonadati</taxon>
        <taxon>Bacteroidota</taxon>
        <taxon>Flavobacteriia</taxon>
        <taxon>Flavobacteriales</taxon>
        <taxon>Flavobacteriaceae</taxon>
        <taxon>Flavobacterium</taxon>
    </lineage>
</organism>
<keyword evidence="2" id="KW-1185">Reference proteome</keyword>
<sequence length="181" mass="20751">MIKLIHVLLFGLALISMPLFANRNYKIISIEKVNSKPESVNKKNTTLKKWEASPDGIQYKKWKASPEGKKIHANYNKIKKNLAGFLPMEAIVTSVTFQRTNAKVSGPKWLIVKIKGKKYMIQYALKDFEKLKSLKVNDKIILKSRNAGFSPNHPYLIISGDYIAKNNIILFQRDFSKNNHC</sequence>